<keyword evidence="9" id="KW-1185">Reference proteome</keyword>
<dbReference type="InterPro" id="IPR027417">
    <property type="entry name" value="P-loop_NTPase"/>
</dbReference>
<reference evidence="8" key="1">
    <citation type="submission" date="2024-05" db="EMBL/GenBank/DDBJ databases">
        <title>Metabacillus sp. nov., isolated from the rhizosphere soil of tomato plants.</title>
        <authorList>
            <person name="Ma R."/>
        </authorList>
    </citation>
    <scope>NUCLEOTIDE SEQUENCE</scope>
    <source>
        <strain evidence="8">DBTR6</strain>
    </source>
</reference>
<evidence type="ECO:0000313" key="8">
    <source>
        <dbReference type="EMBL" id="MBZ5751016.1"/>
    </source>
</evidence>
<evidence type="ECO:0000256" key="3">
    <source>
        <dbReference type="ARBA" id="ARBA00023186"/>
    </source>
</evidence>
<comment type="similarity">
    <text evidence="4">Belongs to the SIMIBI class G3E GTPase family. ZNG1 subfamily.</text>
</comment>
<evidence type="ECO:0000259" key="7">
    <source>
        <dbReference type="Pfam" id="PF07683"/>
    </source>
</evidence>
<dbReference type="RefSeq" id="WP_224139293.1">
    <property type="nucleotide sequence ID" value="NZ_JAIQUM010000024.1"/>
</dbReference>
<dbReference type="PANTHER" id="PTHR13748">
    <property type="entry name" value="COBW-RELATED"/>
    <property type="match status" value="1"/>
</dbReference>
<dbReference type="CDD" id="cd03112">
    <property type="entry name" value="CobW-like"/>
    <property type="match status" value="1"/>
</dbReference>
<dbReference type="InterPro" id="IPR003495">
    <property type="entry name" value="CobW/HypB/UreG_nucleotide-bd"/>
</dbReference>
<dbReference type="InterPro" id="IPR051316">
    <property type="entry name" value="Zinc-reg_GTPase_activator"/>
</dbReference>
<protein>
    <submittedName>
        <fullName evidence="8">GTP-binding protein</fullName>
    </submittedName>
</protein>
<feature type="domain" description="CobW C-terminal" evidence="7">
    <location>
        <begin position="236"/>
        <end position="311"/>
    </location>
</feature>
<proteinExistence type="inferred from homology"/>
<dbReference type="Gene3D" id="3.30.1220.10">
    <property type="entry name" value="CobW-like, C-terminal domain"/>
    <property type="match status" value="1"/>
</dbReference>
<name>A0ABS7USA1_9BACI</name>
<dbReference type="Gene3D" id="3.40.50.300">
    <property type="entry name" value="P-loop containing nucleotide triphosphate hydrolases"/>
    <property type="match status" value="1"/>
</dbReference>
<dbReference type="InterPro" id="IPR036627">
    <property type="entry name" value="CobW-likC_sf"/>
</dbReference>
<gene>
    <name evidence="8" type="ORF">K9V48_12340</name>
</gene>
<accession>A0ABS7USA1</accession>
<keyword evidence="1" id="KW-0547">Nucleotide-binding</keyword>
<comment type="catalytic activity">
    <reaction evidence="5">
        <text>GTP + H2O = GDP + phosphate + H(+)</text>
        <dbReference type="Rhea" id="RHEA:19669"/>
        <dbReference type="ChEBI" id="CHEBI:15377"/>
        <dbReference type="ChEBI" id="CHEBI:15378"/>
        <dbReference type="ChEBI" id="CHEBI:37565"/>
        <dbReference type="ChEBI" id="CHEBI:43474"/>
        <dbReference type="ChEBI" id="CHEBI:58189"/>
    </reaction>
    <physiologicalReaction direction="left-to-right" evidence="5">
        <dbReference type="Rhea" id="RHEA:19670"/>
    </physiologicalReaction>
</comment>
<dbReference type="PANTHER" id="PTHR13748:SF62">
    <property type="entry name" value="COBW DOMAIN-CONTAINING PROTEIN"/>
    <property type="match status" value="1"/>
</dbReference>
<keyword evidence="2" id="KW-0378">Hydrolase</keyword>
<dbReference type="EMBL" id="JAIQUM010000024">
    <property type="protein sequence ID" value="MBZ5751016.1"/>
    <property type="molecule type" value="Genomic_DNA"/>
</dbReference>
<dbReference type="Pfam" id="PF07683">
    <property type="entry name" value="CobW_C"/>
    <property type="match status" value="1"/>
</dbReference>
<keyword evidence="3" id="KW-0143">Chaperone</keyword>
<dbReference type="Pfam" id="PF02492">
    <property type="entry name" value="cobW"/>
    <property type="match status" value="1"/>
</dbReference>
<evidence type="ECO:0000259" key="6">
    <source>
        <dbReference type="Pfam" id="PF02492"/>
    </source>
</evidence>
<dbReference type="InterPro" id="IPR011629">
    <property type="entry name" value="CobW-like_C"/>
</dbReference>
<dbReference type="SUPFAM" id="SSF90002">
    <property type="entry name" value="Hypothetical protein YjiA, C-terminal domain"/>
    <property type="match status" value="1"/>
</dbReference>
<dbReference type="Proteomes" id="UP001165287">
    <property type="component" value="Unassembled WGS sequence"/>
</dbReference>
<organism evidence="8 9">
    <name type="scientific">Metabacillus rhizolycopersici</name>
    <dbReference type="NCBI Taxonomy" id="2875709"/>
    <lineage>
        <taxon>Bacteria</taxon>
        <taxon>Bacillati</taxon>
        <taxon>Bacillota</taxon>
        <taxon>Bacilli</taxon>
        <taxon>Bacillales</taxon>
        <taxon>Bacillaceae</taxon>
        <taxon>Metabacillus</taxon>
    </lineage>
</organism>
<evidence type="ECO:0000256" key="5">
    <source>
        <dbReference type="ARBA" id="ARBA00049117"/>
    </source>
</evidence>
<feature type="domain" description="CobW/HypB/UreG nucleotide-binding" evidence="6">
    <location>
        <begin position="6"/>
        <end position="189"/>
    </location>
</feature>
<sequence>MKKIAVYVLNGFLGSGKTTVLLKMIEQYKQENKKVAVILNELGTVNVETHLFKDQQLIELLNGCICCTIQDDLHETLKALVVQHEKETIDVLLIEGTGVAHPLEIAEVFAFEDLEAVFEIESIIGIVDASHFLDYLSIFSSSKEIRTLLREQVRHSSIILLNKIDCVDDKQFLKIRKKVDSLINDRVPVMTATYGDIHLEEIRKKRFGRIESLPSTSSHPHHHLGSHHGTIKMVKIEYGQMVDKRILTTWLNNLPKEVIRAKGLIQFTGDSHLTHVQFADKLVRYTAMDINDERKPMFVFIGKDISKEMFQDFPHRIGV</sequence>
<evidence type="ECO:0000313" key="9">
    <source>
        <dbReference type="Proteomes" id="UP001165287"/>
    </source>
</evidence>
<dbReference type="SUPFAM" id="SSF52540">
    <property type="entry name" value="P-loop containing nucleoside triphosphate hydrolases"/>
    <property type="match status" value="1"/>
</dbReference>
<evidence type="ECO:0000256" key="4">
    <source>
        <dbReference type="ARBA" id="ARBA00034320"/>
    </source>
</evidence>
<evidence type="ECO:0000256" key="1">
    <source>
        <dbReference type="ARBA" id="ARBA00022741"/>
    </source>
</evidence>
<comment type="caution">
    <text evidence="8">The sequence shown here is derived from an EMBL/GenBank/DDBJ whole genome shotgun (WGS) entry which is preliminary data.</text>
</comment>
<evidence type="ECO:0000256" key="2">
    <source>
        <dbReference type="ARBA" id="ARBA00022801"/>
    </source>
</evidence>